<dbReference type="Gene3D" id="1.20.58.200">
    <property type="entry name" value="Translin, domain 2"/>
    <property type="match status" value="1"/>
</dbReference>
<evidence type="ECO:0000256" key="1">
    <source>
        <dbReference type="ARBA" id="ARBA00004123"/>
    </source>
</evidence>
<dbReference type="GO" id="GO:0005634">
    <property type="term" value="C:nucleus"/>
    <property type="evidence" value="ECO:0007669"/>
    <property type="project" value="UniProtKB-SubCell"/>
</dbReference>
<dbReference type="InterPro" id="IPR016068">
    <property type="entry name" value="Translin_N"/>
</dbReference>
<dbReference type="InterPro" id="IPR002848">
    <property type="entry name" value="Translin_fam"/>
</dbReference>
<organism evidence="6">
    <name type="scientific">Eutreptiella gymnastica</name>
    <dbReference type="NCBI Taxonomy" id="73025"/>
    <lineage>
        <taxon>Eukaryota</taxon>
        <taxon>Discoba</taxon>
        <taxon>Euglenozoa</taxon>
        <taxon>Euglenida</taxon>
        <taxon>Spirocuta</taxon>
        <taxon>Euglenophyceae</taxon>
        <taxon>Eutreptiales</taxon>
        <taxon>Eutreptiaceae</taxon>
        <taxon>Eutreptiella</taxon>
    </lineage>
</organism>
<dbReference type="GO" id="GO:0043565">
    <property type="term" value="F:sequence-specific DNA binding"/>
    <property type="evidence" value="ECO:0007669"/>
    <property type="project" value="InterPro"/>
</dbReference>
<evidence type="ECO:0000256" key="5">
    <source>
        <dbReference type="ARBA" id="ARBA00023242"/>
    </source>
</evidence>
<gene>
    <name evidence="6" type="ORF">EGYM00163_LOCUS9446</name>
</gene>
<evidence type="ECO:0008006" key="7">
    <source>
        <dbReference type="Google" id="ProtNLM"/>
    </source>
</evidence>
<accession>A0A7S4CIV2</accession>
<evidence type="ECO:0000256" key="2">
    <source>
        <dbReference type="ARBA" id="ARBA00004496"/>
    </source>
</evidence>
<comment type="similarity">
    <text evidence="3">Belongs to the translin family.</text>
</comment>
<dbReference type="GO" id="GO:0005737">
    <property type="term" value="C:cytoplasm"/>
    <property type="evidence" value="ECO:0007669"/>
    <property type="project" value="UniProtKB-SubCell"/>
</dbReference>
<evidence type="ECO:0000256" key="3">
    <source>
        <dbReference type="ARBA" id="ARBA00005902"/>
    </source>
</evidence>
<keyword evidence="5" id="KW-0539">Nucleus</keyword>
<name>A0A7S4CIV2_9EUGL</name>
<proteinExistence type="inferred from homology"/>
<dbReference type="PANTHER" id="PTHR10741">
    <property type="entry name" value="TRANSLIN AND TRANSLIN ASSOCIATED PROTEIN X"/>
    <property type="match status" value="1"/>
</dbReference>
<dbReference type="InterPro" id="IPR036081">
    <property type="entry name" value="Translin_sf"/>
</dbReference>
<evidence type="ECO:0000256" key="4">
    <source>
        <dbReference type="ARBA" id="ARBA00022490"/>
    </source>
</evidence>
<dbReference type="InterPro" id="IPR016069">
    <property type="entry name" value="Translin_C"/>
</dbReference>
<dbReference type="Gene3D" id="1.20.58.2140">
    <property type="match status" value="1"/>
</dbReference>
<dbReference type="SUPFAM" id="SSF74784">
    <property type="entry name" value="Translin"/>
    <property type="match status" value="2"/>
</dbReference>
<dbReference type="Pfam" id="PF01997">
    <property type="entry name" value="Translin"/>
    <property type="match status" value="2"/>
</dbReference>
<dbReference type="Gene3D" id="1.20.58.190">
    <property type="entry name" value="Translin, domain 1"/>
    <property type="match status" value="1"/>
</dbReference>
<dbReference type="EMBL" id="HBJA01028921">
    <property type="protein sequence ID" value="CAE0798326.1"/>
    <property type="molecule type" value="Transcribed_RNA"/>
</dbReference>
<evidence type="ECO:0000313" key="6">
    <source>
        <dbReference type="EMBL" id="CAE0798326.1"/>
    </source>
</evidence>
<keyword evidence="4" id="KW-0963">Cytoplasm</keyword>
<reference evidence="6" key="1">
    <citation type="submission" date="2021-01" db="EMBL/GenBank/DDBJ databases">
        <authorList>
            <person name="Corre E."/>
            <person name="Pelletier E."/>
            <person name="Niang G."/>
            <person name="Scheremetjew M."/>
            <person name="Finn R."/>
            <person name="Kale V."/>
            <person name="Holt S."/>
            <person name="Cochrane G."/>
            <person name="Meng A."/>
            <person name="Brown T."/>
            <person name="Cohen L."/>
        </authorList>
    </citation>
    <scope>NUCLEOTIDE SEQUENCE</scope>
    <source>
        <strain evidence="6">CCMP1594</strain>
    </source>
</reference>
<comment type="subcellular location">
    <subcellularLocation>
        <location evidence="2">Cytoplasm</location>
    </subcellularLocation>
    <subcellularLocation>
        <location evidence="1">Nucleus</location>
    </subcellularLocation>
</comment>
<protein>
    <recommendedName>
        <fullName evidence="7">Translin</fullName>
    </recommendedName>
</protein>
<dbReference type="CDD" id="cd14820">
    <property type="entry name" value="TRAX"/>
    <property type="match status" value="2"/>
</dbReference>
<sequence>MAASGGEVQEMAAQLPQISRKADPPGLVTAAEWTQFQAQLDAHNDQRDAMFKSHHKLQQLAGRALFCLHRGDLAQVAELHATFAQIARAAIDAAQGRVEIRSIIDGSMESFVSGAVFVHFLAHGRVPAKAAIPLPVTSTEYLSGVCGFVQELQRYAAARAIQRDVRSVLLCRDVVEAVNARMMQFDFRNSPLRRKYDGIKYTVKRLQDILYELSLTDFEEAKCLSADPRPPADADTMTDAEDFEALRKETEEYDATRDAIIKRSRDVTKAAKNAIYALHRSDHAKAEQLLAEAEKAAQELLPLVAADRTLRFGSFAGGLEEYAEARAFQYFLKTGGIMPLAEMPVLELPEYLGGLADLTGELGRYAVAKATVRDVEAVERCHAIMDALSGELLMLRLGGDLYKKTNSIGWNLKKAETLLYDLMLATGGRQGGRTEDAPMPSKGDEGEA</sequence>
<dbReference type="AlphaFoldDB" id="A0A7S4CIV2"/>